<dbReference type="SMART" id="SM00052">
    <property type="entry name" value="EAL"/>
    <property type="match status" value="1"/>
</dbReference>
<dbReference type="InterPro" id="IPR011006">
    <property type="entry name" value="CheY-like_superfamily"/>
</dbReference>
<dbReference type="SMART" id="SM00091">
    <property type="entry name" value="PAS"/>
    <property type="match status" value="1"/>
</dbReference>
<protein>
    <submittedName>
        <fullName evidence="3">EAL domain-containing protein</fullName>
    </submittedName>
</protein>
<dbReference type="InterPro" id="IPR050706">
    <property type="entry name" value="Cyclic-di-GMP_PDE-like"/>
</dbReference>
<dbReference type="Proteomes" id="UP001430290">
    <property type="component" value="Unassembled WGS sequence"/>
</dbReference>
<dbReference type="SUPFAM" id="SSF55073">
    <property type="entry name" value="Nucleotide cyclase"/>
    <property type="match status" value="1"/>
</dbReference>
<dbReference type="PROSITE" id="PS50887">
    <property type="entry name" value="GGDEF"/>
    <property type="match status" value="1"/>
</dbReference>
<reference evidence="3" key="1">
    <citation type="submission" date="2021-09" db="EMBL/GenBank/DDBJ databases">
        <authorList>
            <person name="Wu T."/>
            <person name="Guo S.Z."/>
        </authorList>
    </citation>
    <scope>NUCLEOTIDE SEQUENCE</scope>
    <source>
        <strain evidence="3">RSS-23</strain>
    </source>
</reference>
<organism evidence="3 4">
    <name type="scientific">Thermomonas beijingensis</name>
    <dbReference type="NCBI Taxonomy" id="2872701"/>
    <lineage>
        <taxon>Bacteria</taxon>
        <taxon>Pseudomonadati</taxon>
        <taxon>Pseudomonadota</taxon>
        <taxon>Gammaproteobacteria</taxon>
        <taxon>Lysobacterales</taxon>
        <taxon>Lysobacteraceae</taxon>
        <taxon>Thermomonas</taxon>
    </lineage>
</organism>
<evidence type="ECO:0000259" key="1">
    <source>
        <dbReference type="PROSITE" id="PS50883"/>
    </source>
</evidence>
<dbReference type="InterPro" id="IPR043128">
    <property type="entry name" value="Rev_trsase/Diguanyl_cyclase"/>
</dbReference>
<dbReference type="Gene3D" id="3.30.70.270">
    <property type="match status" value="1"/>
</dbReference>
<dbReference type="NCBIfam" id="TIGR00254">
    <property type="entry name" value="GGDEF"/>
    <property type="match status" value="1"/>
</dbReference>
<dbReference type="InterPro" id="IPR029787">
    <property type="entry name" value="Nucleotide_cyclase"/>
</dbReference>
<dbReference type="PANTHER" id="PTHR33121:SF79">
    <property type="entry name" value="CYCLIC DI-GMP PHOSPHODIESTERASE PDED-RELATED"/>
    <property type="match status" value="1"/>
</dbReference>
<dbReference type="SUPFAM" id="SSF55785">
    <property type="entry name" value="PYP-like sensor domain (PAS domain)"/>
    <property type="match status" value="1"/>
</dbReference>
<dbReference type="CDD" id="cd01949">
    <property type="entry name" value="GGDEF"/>
    <property type="match status" value="1"/>
</dbReference>
<dbReference type="Pfam" id="PF13426">
    <property type="entry name" value="PAS_9"/>
    <property type="match status" value="1"/>
</dbReference>
<evidence type="ECO:0000313" key="3">
    <source>
        <dbReference type="EMBL" id="MBZ4186045.1"/>
    </source>
</evidence>
<dbReference type="NCBIfam" id="TIGR00229">
    <property type="entry name" value="sensory_box"/>
    <property type="match status" value="1"/>
</dbReference>
<dbReference type="EMBL" id="JAIQDJ010000002">
    <property type="protein sequence ID" value="MBZ4186045.1"/>
    <property type="molecule type" value="Genomic_DNA"/>
</dbReference>
<dbReference type="SUPFAM" id="SSF52172">
    <property type="entry name" value="CheY-like"/>
    <property type="match status" value="1"/>
</dbReference>
<feature type="domain" description="GGDEF" evidence="2">
    <location>
        <begin position="302"/>
        <end position="438"/>
    </location>
</feature>
<dbReference type="InterPro" id="IPR000160">
    <property type="entry name" value="GGDEF_dom"/>
</dbReference>
<dbReference type="CDD" id="cd01948">
    <property type="entry name" value="EAL"/>
    <property type="match status" value="1"/>
</dbReference>
<keyword evidence="4" id="KW-1185">Reference proteome</keyword>
<dbReference type="InterPro" id="IPR000014">
    <property type="entry name" value="PAS"/>
</dbReference>
<dbReference type="SMART" id="SM00267">
    <property type="entry name" value="GGDEF"/>
    <property type="match status" value="1"/>
</dbReference>
<dbReference type="Gene3D" id="3.30.450.20">
    <property type="entry name" value="PAS domain"/>
    <property type="match status" value="1"/>
</dbReference>
<dbReference type="PROSITE" id="PS50883">
    <property type="entry name" value="EAL"/>
    <property type="match status" value="1"/>
</dbReference>
<evidence type="ECO:0000259" key="2">
    <source>
        <dbReference type="PROSITE" id="PS50887"/>
    </source>
</evidence>
<dbReference type="InterPro" id="IPR001633">
    <property type="entry name" value="EAL_dom"/>
</dbReference>
<accession>A0ABS7TE58</accession>
<sequence length="698" mass="76583">MATGKDTALRLLLVADLVNEAEAMVSRLRNAGTAVRPLRAESLDELVSILAQQPVDMVLADYTAVVIPFDHVAKAVMGCGKDVPLLAVLDGITDDILENVQGLGAQAVALHSRNQQFLKNVLTEWNDLEARRSQRRLEAQMRETQRRCDMLIDSSREPIAYIHEGMHIRANQAYLDMFGYESFDDIEGMSLLDLVATPDVEAFKALLKRLSKGEDPPPRYELTAHDSNGEEFPAVMEFVAAEYQGEHCQQIIFRHQATESDPELVQELEELRKRDQTTGLLNRPTFLRKLEDAVVDAGQNQAQYGLLLLEPDNYQRILHEIGLSGADALLVAIAKCMNDALAAELANGAQIARFSENSFAVLTRGDYQITTALAEQLRAAFAAYVFEVDGKSGSLTASIGGVQIGEKIASVSQVLAKASHGIQSSSSMGGNRAEIFDPGAVDRAEEERIQAWVLRIKDALLNDHFALIYQPIISLLGSPSPMYETYLRLEGNSGESVAPKHFLPIAEEHGLLGQIDRWVILNAIKSIAARARAGKPVTLLVKISQASLLDEAMPVFIAEQLAEHNASGASLLLQVPESKVFINLRAAQVFAAAVGKLDCKMVLEQFGAGLDSFQLLAHFVPGFVKIDRSFIDELPKNSANQQRVRELAQKAREHHIQSIAEFVQDAASMSVLFSCGVDYAEGDFLAMAGPDMNYDFDN</sequence>
<dbReference type="CDD" id="cd00130">
    <property type="entry name" value="PAS"/>
    <property type="match status" value="1"/>
</dbReference>
<dbReference type="SUPFAM" id="SSF141868">
    <property type="entry name" value="EAL domain-like"/>
    <property type="match status" value="1"/>
</dbReference>
<dbReference type="InterPro" id="IPR035965">
    <property type="entry name" value="PAS-like_dom_sf"/>
</dbReference>
<dbReference type="Pfam" id="PF00990">
    <property type="entry name" value="GGDEF"/>
    <property type="match status" value="1"/>
</dbReference>
<feature type="domain" description="EAL" evidence="1">
    <location>
        <begin position="449"/>
        <end position="698"/>
    </location>
</feature>
<evidence type="ECO:0000313" key="4">
    <source>
        <dbReference type="Proteomes" id="UP001430290"/>
    </source>
</evidence>
<proteinExistence type="predicted"/>
<dbReference type="Gene3D" id="3.20.20.450">
    <property type="entry name" value="EAL domain"/>
    <property type="match status" value="1"/>
</dbReference>
<name>A0ABS7TE58_9GAMM</name>
<gene>
    <name evidence="3" type="ORF">K7B09_06840</name>
</gene>
<dbReference type="InterPro" id="IPR035919">
    <property type="entry name" value="EAL_sf"/>
</dbReference>
<dbReference type="Pfam" id="PF00563">
    <property type="entry name" value="EAL"/>
    <property type="match status" value="1"/>
</dbReference>
<dbReference type="RefSeq" id="WP_223628171.1">
    <property type="nucleotide sequence ID" value="NZ_JAIQDJ010000002.1"/>
</dbReference>
<dbReference type="PANTHER" id="PTHR33121">
    <property type="entry name" value="CYCLIC DI-GMP PHOSPHODIESTERASE PDEF"/>
    <property type="match status" value="1"/>
</dbReference>
<comment type="caution">
    <text evidence="3">The sequence shown here is derived from an EMBL/GenBank/DDBJ whole genome shotgun (WGS) entry which is preliminary data.</text>
</comment>